<organism evidence="2 3">
    <name type="scientific">Candidatus Scatenecus faecavium</name>
    <dbReference type="NCBI Taxonomy" id="2840915"/>
    <lineage>
        <taxon>Bacteria</taxon>
        <taxon>Candidatus Scatenecus</taxon>
    </lineage>
</organism>
<reference evidence="2" key="2">
    <citation type="journal article" date="2021" name="PeerJ">
        <title>Extensive microbial diversity within the chicken gut microbiome revealed by metagenomics and culture.</title>
        <authorList>
            <person name="Gilroy R."/>
            <person name="Ravi A."/>
            <person name="Getino M."/>
            <person name="Pursley I."/>
            <person name="Horton D.L."/>
            <person name="Alikhan N.F."/>
            <person name="Baker D."/>
            <person name="Gharbi K."/>
            <person name="Hall N."/>
            <person name="Watson M."/>
            <person name="Adriaenssens E.M."/>
            <person name="Foster-Nyarko E."/>
            <person name="Jarju S."/>
            <person name="Secka A."/>
            <person name="Antonio M."/>
            <person name="Oren A."/>
            <person name="Chaudhuri R.R."/>
            <person name="La Ragione R."/>
            <person name="Hildebrand F."/>
            <person name="Pallen M.J."/>
        </authorList>
    </citation>
    <scope>NUCLEOTIDE SEQUENCE</scope>
    <source>
        <strain evidence="2">CHK152-2994</strain>
    </source>
</reference>
<dbReference type="SUPFAM" id="SSF81301">
    <property type="entry name" value="Nucleotidyltransferase"/>
    <property type="match status" value="1"/>
</dbReference>
<proteinExistence type="predicted"/>
<dbReference type="EMBL" id="DVJO01000125">
    <property type="protein sequence ID" value="HIS83089.1"/>
    <property type="molecule type" value="Genomic_DNA"/>
</dbReference>
<comment type="caution">
    <text evidence="2">The sequence shown here is derived from an EMBL/GenBank/DDBJ whole genome shotgun (WGS) entry which is preliminary data.</text>
</comment>
<evidence type="ECO:0000313" key="2">
    <source>
        <dbReference type="EMBL" id="HIS83089.1"/>
    </source>
</evidence>
<sequence>MSKFPYDFYYYGSRVKGDFTRASDLDILLMSVGEVLQSDIEKIESEFNESKIPYRVNISRRDKMEDYFFKLIEADLVKV</sequence>
<accession>A0A9D1FWM9</accession>
<dbReference type="Pfam" id="PF01909">
    <property type="entry name" value="NTP_transf_2"/>
    <property type="match status" value="1"/>
</dbReference>
<evidence type="ECO:0000259" key="1">
    <source>
        <dbReference type="Pfam" id="PF01909"/>
    </source>
</evidence>
<dbReference type="InterPro" id="IPR043519">
    <property type="entry name" value="NT_sf"/>
</dbReference>
<dbReference type="Proteomes" id="UP000824139">
    <property type="component" value="Unassembled WGS sequence"/>
</dbReference>
<dbReference type="GO" id="GO:0016779">
    <property type="term" value="F:nucleotidyltransferase activity"/>
    <property type="evidence" value="ECO:0007669"/>
    <property type="project" value="InterPro"/>
</dbReference>
<gene>
    <name evidence="2" type="ORF">IAD41_05740</name>
</gene>
<evidence type="ECO:0000313" key="3">
    <source>
        <dbReference type="Proteomes" id="UP000824139"/>
    </source>
</evidence>
<dbReference type="AlphaFoldDB" id="A0A9D1FWM9"/>
<name>A0A9D1FWM9_9BACT</name>
<reference evidence="2" key="1">
    <citation type="submission" date="2020-10" db="EMBL/GenBank/DDBJ databases">
        <authorList>
            <person name="Gilroy R."/>
        </authorList>
    </citation>
    <scope>NUCLEOTIDE SEQUENCE</scope>
    <source>
        <strain evidence="2">CHK152-2994</strain>
    </source>
</reference>
<dbReference type="InterPro" id="IPR002934">
    <property type="entry name" value="Polymerase_NTP_transf_dom"/>
</dbReference>
<protein>
    <submittedName>
        <fullName evidence="2">Nucleotidyltransferase domain-containing protein</fullName>
    </submittedName>
</protein>
<feature type="domain" description="Polymerase nucleotidyl transferase" evidence="1">
    <location>
        <begin position="5"/>
        <end position="67"/>
    </location>
</feature>
<dbReference type="Gene3D" id="3.30.460.10">
    <property type="entry name" value="Beta Polymerase, domain 2"/>
    <property type="match status" value="1"/>
</dbReference>